<evidence type="ECO:0000313" key="1">
    <source>
        <dbReference type="Proteomes" id="UP000887579"/>
    </source>
</evidence>
<protein>
    <submittedName>
        <fullName evidence="2">Stress-activated protein kinase JNK</fullName>
    </submittedName>
</protein>
<dbReference type="WBParaSite" id="ES5_v2.g6908.t1">
    <property type="protein sequence ID" value="ES5_v2.g6908.t1"/>
    <property type="gene ID" value="ES5_v2.g6908"/>
</dbReference>
<dbReference type="Proteomes" id="UP000887579">
    <property type="component" value="Unplaced"/>
</dbReference>
<organism evidence="1 2">
    <name type="scientific">Panagrolaimus sp. ES5</name>
    <dbReference type="NCBI Taxonomy" id="591445"/>
    <lineage>
        <taxon>Eukaryota</taxon>
        <taxon>Metazoa</taxon>
        <taxon>Ecdysozoa</taxon>
        <taxon>Nematoda</taxon>
        <taxon>Chromadorea</taxon>
        <taxon>Rhabditida</taxon>
        <taxon>Tylenchina</taxon>
        <taxon>Panagrolaimomorpha</taxon>
        <taxon>Panagrolaimoidea</taxon>
        <taxon>Panagrolaimidae</taxon>
        <taxon>Panagrolaimus</taxon>
    </lineage>
</organism>
<proteinExistence type="predicted"/>
<reference evidence="2" key="1">
    <citation type="submission" date="2022-11" db="UniProtKB">
        <authorList>
            <consortium name="WormBaseParasite"/>
        </authorList>
    </citation>
    <scope>IDENTIFICATION</scope>
</reference>
<accession>A0AC34GQU8</accession>
<name>A0AC34GQU8_9BILA</name>
<sequence>MNQVAKLLNIYTPQKSIDEFSDVYLVMELMDGNLSKFSVQNYDQEHLSFSMYQMLCGVNHLHKSGIIHRDLKPSNIGFHANASIKLLDFALACAENSATLKGYVTTRHYRSPEIILGAGYKANADVWSLGCIFAELITKQILFPGTNHVDQWTKIISVVGTPNSSFYESLTDTTKSYLNSLPFYSAKSWESLFPDSIFPPWEKDSELTAANARDLISKMPIIDSKQRINVRDAINHPYVKLWYKKDEVDGPPSPPYDNTIDDIEHNVETWKNKYLS</sequence>
<evidence type="ECO:0000313" key="2">
    <source>
        <dbReference type="WBParaSite" id="ES5_v2.g6908.t1"/>
    </source>
</evidence>